<evidence type="ECO:0000313" key="3">
    <source>
        <dbReference type="Proteomes" id="UP000326170"/>
    </source>
</evidence>
<reference evidence="2 3" key="1">
    <citation type="journal article" date="2007" name="Int. J. Syst. Evol. Microbiol.">
        <title>Natronorubrum sulfidifaciens sp. nov., an extremely haloalkaliphilic archaeon isolated from Aiding salt lake in Xin-Jiang, China.</title>
        <authorList>
            <person name="Cui H.L."/>
            <person name="Tohty D."/>
            <person name="Liu H.C."/>
            <person name="Liu S.J."/>
            <person name="Oren A."/>
            <person name="Zhou P.J."/>
        </authorList>
    </citation>
    <scope>NUCLEOTIDE SEQUENCE [LARGE SCALE GENOMIC DNA]</scope>
    <source>
        <strain evidence="2 3">7-3</strain>
    </source>
</reference>
<evidence type="ECO:0000259" key="1">
    <source>
        <dbReference type="Pfam" id="PF26400"/>
    </source>
</evidence>
<dbReference type="Pfam" id="PF26400">
    <property type="entry name" value="DUF8098"/>
    <property type="match status" value="1"/>
</dbReference>
<dbReference type="Proteomes" id="UP000326170">
    <property type="component" value="Chromosome"/>
</dbReference>
<dbReference type="KEGG" id="nas:GCU68_12930"/>
<dbReference type="EMBL" id="CP045488">
    <property type="protein sequence ID" value="QFU83378.1"/>
    <property type="molecule type" value="Genomic_DNA"/>
</dbReference>
<name>A0A5P9P5H3_9EURY</name>
<keyword evidence="3" id="KW-1185">Reference proteome</keyword>
<organism evidence="2 3">
    <name type="scientific">Natronorubrum aibiense</name>
    <dbReference type="NCBI Taxonomy" id="348826"/>
    <lineage>
        <taxon>Archaea</taxon>
        <taxon>Methanobacteriati</taxon>
        <taxon>Methanobacteriota</taxon>
        <taxon>Stenosarchaea group</taxon>
        <taxon>Halobacteria</taxon>
        <taxon>Halobacteriales</taxon>
        <taxon>Natrialbaceae</taxon>
        <taxon>Natronorubrum</taxon>
    </lineage>
</organism>
<sequence length="336" mass="38046">MTSLSVEEDQALARDAVRGLEAAMDEESLTTGELFTDPEPYGRVRLNKLIHMALAWGYDESDRIPIQHSWHRYGADYGNAIPQVSELQPTEFCNLPSPDQPSISSQHGNRYPSKEEYYHFFINKVDLNRIAGLSIHAFLKEFYEEYAPPKYRSLYLANVDLQRILHNHSKSINVDQFGEEEYQDITRTVTHLHTELVSCSDEEIPQIASRVVEFTDLLEDTYMMLASRSAEDVPSSPELVIREISRVYHDTAWKYVSEIISKSTAQGTNSSELVTAASGEIEKLDSRHRGVPEQLMSLIADADLLPSPEDFDITSDPDSESGEQFVDLSEEYASLS</sequence>
<protein>
    <recommendedName>
        <fullName evidence="1">DUF8098 domain-containing protein</fullName>
    </recommendedName>
</protein>
<evidence type="ECO:0000313" key="2">
    <source>
        <dbReference type="EMBL" id="QFU83378.1"/>
    </source>
</evidence>
<dbReference type="OrthoDB" id="231744at2157"/>
<dbReference type="InterPro" id="IPR058411">
    <property type="entry name" value="DUF8098"/>
</dbReference>
<feature type="domain" description="DUF8098" evidence="1">
    <location>
        <begin position="1"/>
        <end position="333"/>
    </location>
</feature>
<dbReference type="GeneID" id="42301962"/>
<dbReference type="AlphaFoldDB" id="A0A5P9P5H3"/>
<accession>A0A5P9P5H3</accession>
<proteinExistence type="predicted"/>
<dbReference type="RefSeq" id="WP_152942229.1">
    <property type="nucleotide sequence ID" value="NZ_CP045488.1"/>
</dbReference>
<gene>
    <name evidence="2" type="ORF">GCU68_12930</name>
</gene>